<dbReference type="PANTHER" id="PTHR11102:SF160">
    <property type="entry name" value="ERAD-ASSOCIATED E3 UBIQUITIN-PROTEIN LIGASE COMPONENT HRD3"/>
    <property type="match status" value="1"/>
</dbReference>
<accession>A0A3B0WH06</accession>
<gene>
    <name evidence="1" type="ORF">MNBD_GAMMA07-2593</name>
</gene>
<dbReference type="SUPFAM" id="SSF81901">
    <property type="entry name" value="HCP-like"/>
    <property type="match status" value="1"/>
</dbReference>
<evidence type="ECO:0008006" key="2">
    <source>
        <dbReference type="Google" id="ProtNLM"/>
    </source>
</evidence>
<protein>
    <recommendedName>
        <fullName evidence="2">TETRATRICOPEPTIDE REPEAT FAMILY PROTEIN</fullName>
    </recommendedName>
</protein>
<feature type="non-terminal residue" evidence="1">
    <location>
        <position position="166"/>
    </location>
</feature>
<dbReference type="AlphaFoldDB" id="A0A3B0WH06"/>
<dbReference type="PANTHER" id="PTHR11102">
    <property type="entry name" value="SEL-1-LIKE PROTEIN"/>
    <property type="match status" value="1"/>
</dbReference>
<dbReference type="Pfam" id="PF08238">
    <property type="entry name" value="Sel1"/>
    <property type="match status" value="2"/>
</dbReference>
<reference evidence="1" key="1">
    <citation type="submission" date="2018-06" db="EMBL/GenBank/DDBJ databases">
        <authorList>
            <person name="Zhirakovskaya E."/>
        </authorList>
    </citation>
    <scope>NUCLEOTIDE SEQUENCE</scope>
</reference>
<dbReference type="Gene3D" id="1.25.40.10">
    <property type="entry name" value="Tetratricopeptide repeat domain"/>
    <property type="match status" value="2"/>
</dbReference>
<evidence type="ECO:0000313" key="1">
    <source>
        <dbReference type="EMBL" id="VAW55125.1"/>
    </source>
</evidence>
<organism evidence="1">
    <name type="scientific">hydrothermal vent metagenome</name>
    <dbReference type="NCBI Taxonomy" id="652676"/>
    <lineage>
        <taxon>unclassified sequences</taxon>
        <taxon>metagenomes</taxon>
        <taxon>ecological metagenomes</taxon>
    </lineage>
</organism>
<name>A0A3B0WH06_9ZZZZ</name>
<sequence length="166" mass="19285">MLSVYKIRQFFIILFLCGSLLQAFSVNADEEIPFAQKIFSMQKYLAERGNALSQYKLGLFYELGMSVEPNREKALEWYKKALTKGHKAAVNRITYLNVKQQGYNAFDHSDWINRIKHESSKGNIHSTIILGQLFHHGLGLKQDYNKALKYFKIATAKGYFEINYEM</sequence>
<dbReference type="EMBL" id="UOFF01000078">
    <property type="protein sequence ID" value="VAW55125.1"/>
    <property type="molecule type" value="Genomic_DNA"/>
</dbReference>
<dbReference type="InterPro" id="IPR011990">
    <property type="entry name" value="TPR-like_helical_dom_sf"/>
</dbReference>
<proteinExistence type="predicted"/>
<dbReference type="SMART" id="SM00671">
    <property type="entry name" value="SEL1"/>
    <property type="match status" value="2"/>
</dbReference>
<dbReference type="InterPro" id="IPR006597">
    <property type="entry name" value="Sel1-like"/>
</dbReference>
<dbReference type="InterPro" id="IPR050767">
    <property type="entry name" value="Sel1_AlgK"/>
</dbReference>